<evidence type="ECO:0000256" key="1">
    <source>
        <dbReference type="SAM" id="MobiDB-lite"/>
    </source>
</evidence>
<name>A0A9W6FAJ7_9CHLO</name>
<sequence length="206" mass="22891">MASLGFEDIQLAGITEGLKMCGSGKTFYGYIFVKTSVFGPKTVRHLNLASRFRKTAWAAEMELAREAFATDSAEVDQKEAKKKARTVALEAARVVQPANQQEAAAAATRPTGAQQDTRRSSRVVRKTSLGVDDYFNKTDLQPDDDKYLGEEERRAAQVEKRGCVLNFGRRPKLKTHPRFSPFPPPVRPSFPPRPGTCRRLAADRSC</sequence>
<feature type="region of interest" description="Disordered" evidence="1">
    <location>
        <begin position="172"/>
        <end position="206"/>
    </location>
</feature>
<dbReference type="AlphaFoldDB" id="A0A9W6FAJ7"/>
<comment type="caution">
    <text evidence="2">The sequence shown here is derived from an EMBL/GenBank/DDBJ whole genome shotgun (WGS) entry which is preliminary data.</text>
</comment>
<evidence type="ECO:0000313" key="2">
    <source>
        <dbReference type="EMBL" id="GLC61875.1"/>
    </source>
</evidence>
<keyword evidence="3" id="KW-1185">Reference proteome</keyword>
<feature type="compositionally biased region" description="Low complexity" evidence="1">
    <location>
        <begin position="98"/>
        <end position="115"/>
    </location>
</feature>
<feature type="region of interest" description="Disordered" evidence="1">
    <location>
        <begin position="98"/>
        <end position="123"/>
    </location>
</feature>
<proteinExistence type="predicted"/>
<gene>
    <name evidence="2" type="primary">PLESTB002937</name>
    <name evidence="2" type="ORF">PLESTB_001813500</name>
</gene>
<evidence type="ECO:0000313" key="3">
    <source>
        <dbReference type="Proteomes" id="UP001165080"/>
    </source>
</evidence>
<protein>
    <submittedName>
        <fullName evidence="2">Uncharacterized protein</fullName>
    </submittedName>
</protein>
<dbReference type="Proteomes" id="UP001165080">
    <property type="component" value="Unassembled WGS sequence"/>
</dbReference>
<accession>A0A9W6FAJ7</accession>
<organism evidence="2 3">
    <name type="scientific">Pleodorina starrii</name>
    <dbReference type="NCBI Taxonomy" id="330485"/>
    <lineage>
        <taxon>Eukaryota</taxon>
        <taxon>Viridiplantae</taxon>
        <taxon>Chlorophyta</taxon>
        <taxon>core chlorophytes</taxon>
        <taxon>Chlorophyceae</taxon>
        <taxon>CS clade</taxon>
        <taxon>Chlamydomonadales</taxon>
        <taxon>Volvocaceae</taxon>
        <taxon>Pleodorina</taxon>
    </lineage>
</organism>
<reference evidence="2 3" key="1">
    <citation type="journal article" date="2023" name="Commun. Biol.">
        <title>Reorganization of the ancestral sex-determining regions during the evolution of trioecy in Pleodorina starrii.</title>
        <authorList>
            <person name="Takahashi K."/>
            <person name="Suzuki S."/>
            <person name="Kawai-Toyooka H."/>
            <person name="Yamamoto K."/>
            <person name="Hamaji T."/>
            <person name="Ootsuki R."/>
            <person name="Yamaguchi H."/>
            <person name="Kawachi M."/>
            <person name="Higashiyama T."/>
            <person name="Nozaki H."/>
        </authorList>
    </citation>
    <scope>NUCLEOTIDE SEQUENCE [LARGE SCALE GENOMIC DNA]</scope>
    <source>
        <strain evidence="2 3">NIES-4479</strain>
    </source>
</reference>
<dbReference type="EMBL" id="BRXU01000054">
    <property type="protein sequence ID" value="GLC61875.1"/>
    <property type="molecule type" value="Genomic_DNA"/>
</dbReference>
<feature type="compositionally biased region" description="Pro residues" evidence="1">
    <location>
        <begin position="180"/>
        <end position="194"/>
    </location>
</feature>